<dbReference type="STRING" id="1300342.I596_1394"/>
<evidence type="ECO:0000256" key="1">
    <source>
        <dbReference type="SAM" id="MobiDB-lite"/>
    </source>
</evidence>
<dbReference type="RefSeq" id="WP_223303928.1">
    <property type="nucleotide sequence ID" value="NZ_CP015249.1"/>
</dbReference>
<evidence type="ECO:0000313" key="3">
    <source>
        <dbReference type="EMBL" id="ANB17422.1"/>
    </source>
</evidence>
<feature type="chain" id="PRO_5007887153" evidence="2">
    <location>
        <begin position="28"/>
        <end position="377"/>
    </location>
</feature>
<feature type="region of interest" description="Disordered" evidence="1">
    <location>
        <begin position="24"/>
        <end position="142"/>
    </location>
</feature>
<dbReference type="PATRIC" id="fig|1300342.3.peg.1358"/>
<dbReference type="Proteomes" id="UP000076830">
    <property type="component" value="Chromosome"/>
</dbReference>
<sequence length="377" mass="41019">MKPRSACIALAIAAAVATMVPAGPAAATDPVDSAKTPAAKHGASKDHSTKDHASTDHSSMDHSSMDHSSMDHSSTDHSSMDHSSMDHSSMDHSSMDHSSMDHASMDHASMDHSSMDHSSMDHSSMDHASMDHASHGSPAGPVMPPVSDADRAAAFPDLGGMRMSDHMDDDPVLAYLAFDRLEWQDADGGASAWAAKAWIGRSFDRVWLRSEGERSGGRLEDAQVELLWGHAVHPWWDLMVGVRHDFKPGASRDWLAFGVQGLAPYKFETQATAYVGNGGRLAATLEAEYELLLTNRLILQPLVEAKLYSRTDRARGTGSGLDTLEAGLRLRYEIRREIAPYVGVAWHRRYGTGADLARGHGEPVEDTRLVAGIRFWF</sequence>
<evidence type="ECO:0000313" key="4">
    <source>
        <dbReference type="Proteomes" id="UP000076830"/>
    </source>
</evidence>
<dbReference type="Pfam" id="PF05275">
    <property type="entry name" value="CopB"/>
    <property type="match status" value="1"/>
</dbReference>
<dbReference type="KEGG" id="dko:I596_1394"/>
<feature type="compositionally biased region" description="Basic and acidic residues" evidence="1">
    <location>
        <begin position="43"/>
        <end position="134"/>
    </location>
</feature>
<dbReference type="GO" id="GO:0005507">
    <property type="term" value="F:copper ion binding"/>
    <property type="evidence" value="ECO:0007669"/>
    <property type="project" value="InterPro"/>
</dbReference>
<dbReference type="SUPFAM" id="SSF141571">
    <property type="entry name" value="Pentapeptide repeat-like"/>
    <property type="match status" value="1"/>
</dbReference>
<dbReference type="SUPFAM" id="SSF56935">
    <property type="entry name" value="Porins"/>
    <property type="match status" value="1"/>
</dbReference>
<dbReference type="InterPro" id="IPR007939">
    <property type="entry name" value="Cu-R_B_prcur"/>
</dbReference>
<reference evidence="3 4" key="1">
    <citation type="submission" date="2016-04" db="EMBL/GenBank/DDBJ databases">
        <title>Complete genome sequence of Dokdonella koreensis DS-123T.</title>
        <authorList>
            <person name="Kim J.F."/>
            <person name="Lee H."/>
            <person name="Kwak M.-J."/>
        </authorList>
    </citation>
    <scope>NUCLEOTIDE SEQUENCE [LARGE SCALE GENOMIC DNA]</scope>
    <source>
        <strain evidence="3 4">DS-123</strain>
    </source>
</reference>
<dbReference type="GO" id="GO:0006878">
    <property type="term" value="P:intracellular copper ion homeostasis"/>
    <property type="evidence" value="ECO:0007669"/>
    <property type="project" value="InterPro"/>
</dbReference>
<protein>
    <submittedName>
        <fullName evidence="3">Copper resistance protein B CopB</fullName>
    </submittedName>
</protein>
<dbReference type="EMBL" id="CP015249">
    <property type="protein sequence ID" value="ANB17422.1"/>
    <property type="molecule type" value="Genomic_DNA"/>
</dbReference>
<dbReference type="Gene3D" id="2.160.20.80">
    <property type="entry name" value="E3 ubiquitin-protein ligase SopA"/>
    <property type="match status" value="1"/>
</dbReference>
<accession>A0A167GSN0</accession>
<dbReference type="AlphaFoldDB" id="A0A167GSN0"/>
<gene>
    <name evidence="3" type="ORF">I596_1394</name>
</gene>
<feature type="signal peptide" evidence="2">
    <location>
        <begin position="1"/>
        <end position="27"/>
    </location>
</feature>
<proteinExistence type="predicted"/>
<organism evidence="3 4">
    <name type="scientific">Dokdonella koreensis DS-123</name>
    <dbReference type="NCBI Taxonomy" id="1300342"/>
    <lineage>
        <taxon>Bacteria</taxon>
        <taxon>Pseudomonadati</taxon>
        <taxon>Pseudomonadota</taxon>
        <taxon>Gammaproteobacteria</taxon>
        <taxon>Lysobacterales</taxon>
        <taxon>Rhodanobacteraceae</taxon>
        <taxon>Dokdonella</taxon>
    </lineage>
</organism>
<dbReference type="GO" id="GO:0009279">
    <property type="term" value="C:cell outer membrane"/>
    <property type="evidence" value="ECO:0007669"/>
    <property type="project" value="InterPro"/>
</dbReference>
<evidence type="ECO:0000256" key="2">
    <source>
        <dbReference type="SAM" id="SignalP"/>
    </source>
</evidence>
<keyword evidence="4" id="KW-1185">Reference proteome</keyword>
<keyword evidence="2" id="KW-0732">Signal</keyword>
<name>A0A167GSN0_9GAMM</name>